<evidence type="ECO:0000256" key="1">
    <source>
        <dbReference type="ARBA" id="ARBA00023239"/>
    </source>
</evidence>
<proteinExistence type="predicted"/>
<feature type="domain" description="Fumarylacetoacetase-like C-terminal" evidence="2">
    <location>
        <begin position="97"/>
        <end position="240"/>
    </location>
</feature>
<keyword evidence="1 3" id="KW-0456">Lyase</keyword>
<dbReference type="Gene3D" id="3.90.850.10">
    <property type="entry name" value="Fumarylacetoacetase-like, C-terminal domain"/>
    <property type="match status" value="1"/>
</dbReference>
<gene>
    <name evidence="3" type="primary">tesE</name>
    <name evidence="3" type="ORF">DSM112329_00835</name>
</gene>
<dbReference type="SUPFAM" id="SSF56529">
    <property type="entry name" value="FAH"/>
    <property type="match status" value="1"/>
</dbReference>
<dbReference type="AlphaFoldDB" id="A0AAU7AQQ5"/>
<dbReference type="InterPro" id="IPR050772">
    <property type="entry name" value="Hydratase-Decarb/MhpD_sf"/>
</dbReference>
<dbReference type="GO" id="GO:0034856">
    <property type="term" value="F:2-hydroxyhexa-2,4-dienoate hydratase activity"/>
    <property type="evidence" value="ECO:0007669"/>
    <property type="project" value="UniProtKB-EC"/>
</dbReference>
<dbReference type="InterPro" id="IPR036663">
    <property type="entry name" value="Fumarylacetoacetase_C_sf"/>
</dbReference>
<dbReference type="Pfam" id="PF01557">
    <property type="entry name" value="FAA_hydrolase"/>
    <property type="match status" value="1"/>
</dbReference>
<dbReference type="PANTHER" id="PTHR30143">
    <property type="entry name" value="ACID HYDRATASE"/>
    <property type="match status" value="1"/>
</dbReference>
<sequence>MSSPPPSLDLSRVDALATALLDAFETGSPLDPISAMYPDLTVDDAYAVQRALIAGHVAAGRTVTGRKIGLTSEGIQKQLGVDSPDFGVLFDTLTFRSGEGVSMSALNAILPRIEGEVGFILSRPLAGPGVSAQDVREATAGVMPVFELIDSRIRDWKITLVDTVADNASCLGAVIGDHVTLPDAGPLPHTKMTLARDGEILQAGEGSAVLGDPAEAVAWLANELGARGDVLPAGVPILSGSLTPAVDALPGRYVADFGPLLGTVTIDIEA</sequence>
<dbReference type="RefSeq" id="WP_354700555.1">
    <property type="nucleotide sequence ID" value="NZ_CP114014.1"/>
</dbReference>
<dbReference type="InterPro" id="IPR011234">
    <property type="entry name" value="Fumarylacetoacetase-like_C"/>
</dbReference>
<accession>A0AAU7AQQ5</accession>
<dbReference type="PANTHER" id="PTHR30143:SF0">
    <property type="entry name" value="2-KETO-4-PENTENOATE HYDRATASE"/>
    <property type="match status" value="1"/>
</dbReference>
<protein>
    <submittedName>
        <fullName evidence="3">2-hydroxyhexa-2,4-dienoate hydratase</fullName>
        <ecNumber evidence="3">4.2.1.132</ecNumber>
    </submittedName>
</protein>
<evidence type="ECO:0000259" key="2">
    <source>
        <dbReference type="Pfam" id="PF01557"/>
    </source>
</evidence>
<name>A0AAU7AQQ5_9ACTN</name>
<evidence type="ECO:0000313" key="3">
    <source>
        <dbReference type="EMBL" id="XAY04009.1"/>
    </source>
</evidence>
<dbReference type="EMBL" id="CP114014">
    <property type="protein sequence ID" value="XAY04009.1"/>
    <property type="molecule type" value="Genomic_DNA"/>
</dbReference>
<dbReference type="GO" id="GO:0008684">
    <property type="term" value="F:2-oxopent-4-enoate hydratase activity"/>
    <property type="evidence" value="ECO:0007669"/>
    <property type="project" value="TreeGrafter"/>
</dbReference>
<dbReference type="KEGG" id="parq:DSM112329_00835"/>
<dbReference type="EC" id="4.2.1.132" evidence="3"/>
<reference evidence="3" key="1">
    <citation type="submission" date="2022-12" db="EMBL/GenBank/DDBJ databases">
        <title>Paraconexibacter alkalitolerans sp. nov. and Baekduia alba sp. nov., isolated from soil and emended description of the genera Paraconexibacter (Chun et al., 2020) and Baekduia (An et al., 2020).</title>
        <authorList>
            <person name="Vieira S."/>
            <person name="Huber K.J."/>
            <person name="Geppert A."/>
            <person name="Wolf J."/>
            <person name="Neumann-Schaal M."/>
            <person name="Muesken M."/>
            <person name="Overmann J."/>
        </authorList>
    </citation>
    <scope>NUCLEOTIDE SEQUENCE</scope>
    <source>
        <strain evidence="3">AEG42_29</strain>
    </source>
</reference>
<dbReference type="GO" id="GO:0005737">
    <property type="term" value="C:cytoplasm"/>
    <property type="evidence" value="ECO:0007669"/>
    <property type="project" value="TreeGrafter"/>
</dbReference>
<organism evidence="3">
    <name type="scientific">Paraconexibacter sp. AEG42_29</name>
    <dbReference type="NCBI Taxonomy" id="2997339"/>
    <lineage>
        <taxon>Bacteria</taxon>
        <taxon>Bacillati</taxon>
        <taxon>Actinomycetota</taxon>
        <taxon>Thermoleophilia</taxon>
        <taxon>Solirubrobacterales</taxon>
        <taxon>Paraconexibacteraceae</taxon>
        <taxon>Paraconexibacter</taxon>
    </lineage>
</organism>